<reference evidence="1 2" key="1">
    <citation type="submission" date="2018-05" db="EMBL/GenBank/DDBJ databases">
        <title>Draft genome sequence of Scytalidium lignicola DSM 105466, a ubiquitous saprotrophic fungus.</title>
        <authorList>
            <person name="Buettner E."/>
            <person name="Gebauer A.M."/>
            <person name="Hofrichter M."/>
            <person name="Liers C."/>
            <person name="Kellner H."/>
        </authorList>
    </citation>
    <scope>NUCLEOTIDE SEQUENCE [LARGE SCALE GENOMIC DNA]</scope>
    <source>
        <strain evidence="1 2">DSM 105466</strain>
    </source>
</reference>
<accession>A0A3E2H6D8</accession>
<dbReference type="EMBL" id="NCSJ02000145">
    <property type="protein sequence ID" value="RFU28948.1"/>
    <property type="molecule type" value="Genomic_DNA"/>
</dbReference>
<dbReference type="OrthoDB" id="4196148at2759"/>
<gene>
    <name evidence="1" type="ORF">B7463_g7401</name>
</gene>
<sequence length="245" mass="26976">MDAANEALPSYEDVHLDRAPSLTQVYSQMALAIDPTGLFIRPLSTEQIEVAPLYSLSSSLLNVSLGTSIQVKRLEPTCFGLSRRDEGVAVCAIGDRFIKPLNAHRCMLRNIVVSKSHGILITTKLRKTVWDFSTPVPLKKGETDKWEAGSDPVVLLGVGNGPATVLRRLLQLYDTKWVCYVDNPDGEAIAFEREGGEDSKGMPMLTVVKNLNGDMMDFLVSAWCVRLWGEAGKVACGKRRFSLSF</sequence>
<evidence type="ECO:0000313" key="1">
    <source>
        <dbReference type="EMBL" id="RFU28948.1"/>
    </source>
</evidence>
<evidence type="ECO:0000313" key="2">
    <source>
        <dbReference type="Proteomes" id="UP000258309"/>
    </source>
</evidence>
<feature type="non-terminal residue" evidence="1">
    <location>
        <position position="245"/>
    </location>
</feature>
<dbReference type="AlphaFoldDB" id="A0A3E2H6D8"/>
<protein>
    <submittedName>
        <fullName evidence="1">Uncharacterized protein</fullName>
    </submittedName>
</protein>
<proteinExistence type="predicted"/>
<dbReference type="Proteomes" id="UP000258309">
    <property type="component" value="Unassembled WGS sequence"/>
</dbReference>
<keyword evidence="2" id="KW-1185">Reference proteome</keyword>
<feature type="non-terminal residue" evidence="1">
    <location>
        <position position="1"/>
    </location>
</feature>
<organism evidence="1 2">
    <name type="scientific">Scytalidium lignicola</name>
    <name type="common">Hyphomycete</name>
    <dbReference type="NCBI Taxonomy" id="5539"/>
    <lineage>
        <taxon>Eukaryota</taxon>
        <taxon>Fungi</taxon>
        <taxon>Dikarya</taxon>
        <taxon>Ascomycota</taxon>
        <taxon>Pezizomycotina</taxon>
        <taxon>Leotiomycetes</taxon>
        <taxon>Leotiomycetes incertae sedis</taxon>
        <taxon>Scytalidium</taxon>
    </lineage>
</organism>
<name>A0A3E2H6D8_SCYLI</name>
<comment type="caution">
    <text evidence="1">The sequence shown here is derived from an EMBL/GenBank/DDBJ whole genome shotgun (WGS) entry which is preliminary data.</text>
</comment>